<dbReference type="Pfam" id="PF00931">
    <property type="entry name" value="NB-ARC"/>
    <property type="match status" value="1"/>
</dbReference>
<gene>
    <name evidence="13" type="primary">LOC123123775</name>
</gene>
<organism evidence="13">
    <name type="scientific">Triticum aestivum</name>
    <name type="common">Wheat</name>
    <dbReference type="NCBI Taxonomy" id="4565"/>
    <lineage>
        <taxon>Eukaryota</taxon>
        <taxon>Viridiplantae</taxon>
        <taxon>Streptophyta</taxon>
        <taxon>Embryophyta</taxon>
        <taxon>Tracheophyta</taxon>
        <taxon>Spermatophyta</taxon>
        <taxon>Magnoliopsida</taxon>
        <taxon>Liliopsida</taxon>
        <taxon>Poales</taxon>
        <taxon>Poaceae</taxon>
        <taxon>BOP clade</taxon>
        <taxon>Pooideae</taxon>
        <taxon>Triticodae</taxon>
        <taxon>Triticeae</taxon>
        <taxon>Triticinae</taxon>
        <taxon>Triticum</taxon>
    </lineage>
</organism>
<evidence type="ECO:0000313" key="14">
    <source>
        <dbReference type="Proteomes" id="UP000019116"/>
    </source>
</evidence>
<dbReference type="SMART" id="SM00220">
    <property type="entry name" value="S_TKc"/>
    <property type="match status" value="1"/>
</dbReference>
<dbReference type="PROSITE" id="PS00108">
    <property type="entry name" value="PROTEIN_KINASE_ST"/>
    <property type="match status" value="1"/>
</dbReference>
<name>A0A3B6N2C4_WHEAT</name>
<dbReference type="PRINTS" id="PR00364">
    <property type="entry name" value="DISEASERSIST"/>
</dbReference>
<dbReference type="SUPFAM" id="SSF52058">
    <property type="entry name" value="L domain-like"/>
    <property type="match status" value="2"/>
</dbReference>
<dbReference type="GO" id="GO:0006952">
    <property type="term" value="P:defense response"/>
    <property type="evidence" value="ECO:0007669"/>
    <property type="project" value="UniProtKB-KW"/>
</dbReference>
<dbReference type="Gramene" id="TraesMAC5D03G03223500.1">
    <property type="protein sequence ID" value="TraesMAC5D03G03223500.1"/>
    <property type="gene ID" value="TraesMAC5D03G03223500"/>
</dbReference>
<evidence type="ECO:0000256" key="6">
    <source>
        <dbReference type="ARBA" id="ARBA00022777"/>
    </source>
</evidence>
<evidence type="ECO:0000256" key="7">
    <source>
        <dbReference type="ARBA" id="ARBA00022821"/>
    </source>
</evidence>
<dbReference type="Gramene" id="TraesLAC5D03G03180480.1">
    <property type="protein sequence ID" value="TraesLAC5D03G03180480.1"/>
    <property type="gene ID" value="TraesLAC5D03G03180480"/>
</dbReference>
<sequence length="1563" mass="177489">MASNLQNKSPLTREFPLEFLQSITNNFSEDRIIGEGGFAVVYKGVLDNGEEIALKKLTHTGTEDTKFADEFNNIVRARHQNIVQYVGYCYHPGRWIEHNQQYVFGHEPTRILCFEYLHGGDLGRHLSAEEQPCGLDWQTCYKIIRGVCAGLKYLHSVDIYHLDLKPANILLDNNMMPKIGDFGISRVLPSSKTITTKPGTLIGTMGFMPPEYIDKQEISSKYDMFSLGAILIQIMAGRKNYCDCGSVPSENFIDLVCEIWRKKVHPAMWSHTWKEVKACIRIALRCLEYDRHKRPTIREVVDELNRIDIEDIVDELDRIDIDISSVRDEAINLQSRVALAYNHYKNSASIGAHASSSQLNFALNPMDYEHESVMRNPESHAIGGHADVLQTNQGHRFQNQNLSCSGFIREEGSVHTLVTKDRMDITGVTSDNNEYVNLFQWARSAISSKWRGTEEKGFQNKLLHLGRGLQRLSDTLPEKYDLINRVEWRNHKDGVVGLLPKLKDVVYDVEDLLDELRWYNHKVIVEGNASQSSIIDFFNSFINLNDIHERLDYISNILEKMGLGELTPRFDKTVRPETSSFPNETKIFGRGMELEQILGLLVPKHSNTRLKHKRETSADESIPNLMVLPIVGIGGVGKTTLAQHICSHPQVKSHFNPIIWICVSDDFDVKRLTKEVIESNPGKVATSDNLNSLQNALSKILHNKRFLIVLDDMWDDALKENGQCWKRFCAPLQDVLQGSMILVTTRSPKVAGLVAKSMEPIILEGLDDGVFWNFFKLCAFGSESSDDFPELELIGRKIVPKLKGSPLAAKTLGRMLQDDLRTSHWNCILDNELWELDQETTEILPALRLSYMYLPFHLKRCFSFCAVYPKDREFERDYLAEIWAAEGFVKCQGVVPLQHIGCQYFNDLLNRSFFQEVQGKYLIHDLLHDMAQKVSEDDCFIVKRTVDFKRVPQNVRHLSVLTGKDIYKSDLSSLSQYKKLRTLICNKPLGNKKTPARLVEDWCNELLRMRVIVCASLNELPASIGKLKHLRYLEISRSCYVTSFPTAFCRLHNLQVLCVKKCQVESLPSDFNRLINLWRFESQGFKYGPNIRGFPEEYYGVNIDVAEDKFGLGCRFIKNVKQLRGHLVINNVYKLSKYHSADANLKNKDCFDKVTLQWGKWSTKFSDENKIEVLADLQPPASTKSLVLEGYPGVSRPSWFEPQSLPSLTSVSFLHCDRLRNRILNGSTGFSSLTDLIIDGCYRLSSLKQLLHPTYLPVIKRIALMNCRYLVSVPTERFGDFRCLEIFKLLNCGKINSASLTAPSLKKLMLDGSCGNLTDNIQCCSLTNFFLTDGTSIQLQMWNLPALQELHIKGGSLTSIGQSGHVFTNLTSLTISWCDKLSTIDGLLEKEYLPAIESITFADCMSLSMHGERFGDFSSLKDLKVSSCHKINWAGLVLPSSLQSLHLYSCGDISSFITSGLENLQSLVSLKLSWCSHIRSIPGHLWSSTLSSLQELQIHFCWDLVSIGGADDISEIQNVWIEDCRNLKGIEQPLKRGSFFIAKKKEQPVKTSSKSVWCMPTGD</sequence>
<dbReference type="SUPFAM" id="SSF52540">
    <property type="entry name" value="P-loop containing nucleoside triphosphate hydrolases"/>
    <property type="match status" value="1"/>
</dbReference>
<keyword evidence="8 11" id="KW-0067">ATP-binding</keyword>
<dbReference type="Gramene" id="TraesCS5D02G532500.1">
    <property type="protein sequence ID" value="TraesCS5D02G532500.1"/>
    <property type="gene ID" value="TraesCS5D02G532500"/>
</dbReference>
<evidence type="ECO:0000313" key="13">
    <source>
        <dbReference type="EnsemblPlants" id="TraesCS5D02G532500.1"/>
    </source>
</evidence>
<dbReference type="EnsemblPlants" id="TraesCS5D02G532500.1">
    <property type="protein sequence ID" value="TraesCS5D02G532500.1"/>
    <property type="gene ID" value="TraesCS5D02G532500"/>
</dbReference>
<dbReference type="Gramene" id="TraesWEE_scaffold_045619_01G000100.1">
    <property type="protein sequence ID" value="TraesWEE_scaffold_045619_01G000100.1"/>
    <property type="gene ID" value="TraesWEE_scaffold_045619_01G000100"/>
</dbReference>
<dbReference type="InterPro" id="IPR036388">
    <property type="entry name" value="WH-like_DNA-bd_sf"/>
</dbReference>
<keyword evidence="6" id="KW-0418">Kinase</keyword>
<keyword evidence="10" id="KW-0472">Membrane</keyword>
<dbReference type="Gramene" id="TraesCS5D03G1162000.1">
    <property type="protein sequence ID" value="TraesCS5D03G1162000.1.CDS"/>
    <property type="gene ID" value="TraesCS5D03G1162000"/>
</dbReference>
<keyword evidence="4" id="KW-0677">Repeat</keyword>
<evidence type="ECO:0000256" key="11">
    <source>
        <dbReference type="PROSITE-ProRule" id="PRU10141"/>
    </source>
</evidence>
<dbReference type="PANTHER" id="PTHR45707:SF46">
    <property type="entry name" value="PROTEIN KINASE DOMAIN-CONTAINING PROTEIN"/>
    <property type="match status" value="1"/>
</dbReference>
<dbReference type="Gramene" id="TraesROB_scaffold_045176_01G000200.1">
    <property type="protein sequence ID" value="TraesROB_scaffold_045176_01G000200.1"/>
    <property type="gene ID" value="TraesROB_scaffold_045176_01G000200"/>
</dbReference>
<dbReference type="GO" id="GO:0004672">
    <property type="term" value="F:protein kinase activity"/>
    <property type="evidence" value="ECO:0007669"/>
    <property type="project" value="InterPro"/>
</dbReference>
<comment type="subcellular location">
    <subcellularLocation>
        <location evidence="1">Cell membrane</location>
        <topology evidence="1">Single-pass membrane protein</topology>
    </subcellularLocation>
</comment>
<dbReference type="Gene3D" id="3.30.200.20">
    <property type="entry name" value="Phosphorylase Kinase, domain 1"/>
    <property type="match status" value="1"/>
</dbReference>
<dbReference type="Pfam" id="PF25019">
    <property type="entry name" value="LRR_R13L1-DRL21"/>
    <property type="match status" value="1"/>
</dbReference>
<reference evidence="13" key="1">
    <citation type="submission" date="2018-08" db="EMBL/GenBank/DDBJ databases">
        <authorList>
            <person name="Rossello M."/>
        </authorList>
    </citation>
    <scope>NUCLEOTIDE SEQUENCE [LARGE SCALE GENOMIC DNA]</scope>
    <source>
        <strain evidence="13">cv. Chinese Spring</strain>
    </source>
</reference>
<proteinExistence type="predicted"/>
<dbReference type="GO" id="GO:0005886">
    <property type="term" value="C:plasma membrane"/>
    <property type="evidence" value="ECO:0007669"/>
    <property type="project" value="UniProtKB-SubCell"/>
</dbReference>
<dbReference type="Gene3D" id="1.10.510.10">
    <property type="entry name" value="Transferase(Phosphotransferase) domain 1"/>
    <property type="match status" value="1"/>
</dbReference>
<dbReference type="Gene3D" id="3.40.50.300">
    <property type="entry name" value="P-loop containing nucleotide triphosphate hydrolases"/>
    <property type="match status" value="1"/>
</dbReference>
<keyword evidence="9" id="KW-1133">Transmembrane helix</keyword>
<keyword evidence="3" id="KW-0812">Transmembrane</keyword>
<dbReference type="OMA" id="RLVEDWC"/>
<dbReference type="SMR" id="A0A3B6N2C4"/>
<dbReference type="InterPro" id="IPR017441">
    <property type="entry name" value="Protein_kinase_ATP_BS"/>
</dbReference>
<protein>
    <recommendedName>
        <fullName evidence="12">Protein kinase domain-containing protein</fullName>
    </recommendedName>
</protein>
<keyword evidence="5 11" id="KW-0547">Nucleotide-binding</keyword>
<feature type="binding site" evidence="11">
    <location>
        <position position="55"/>
    </location>
    <ligand>
        <name>ATP</name>
        <dbReference type="ChEBI" id="CHEBI:30616"/>
    </ligand>
</feature>
<dbReference type="InterPro" id="IPR058922">
    <property type="entry name" value="WHD_DRP"/>
</dbReference>
<dbReference type="Proteomes" id="UP000019116">
    <property type="component" value="Chromosome 5D"/>
</dbReference>
<dbReference type="STRING" id="4565.A0A3B6N2C4"/>
<dbReference type="GO" id="GO:0043531">
    <property type="term" value="F:ADP binding"/>
    <property type="evidence" value="ECO:0007669"/>
    <property type="project" value="InterPro"/>
</dbReference>
<feature type="domain" description="Protein kinase" evidence="12">
    <location>
        <begin position="27"/>
        <end position="307"/>
    </location>
</feature>
<dbReference type="Pfam" id="PF00069">
    <property type="entry name" value="Pkinase"/>
    <property type="match status" value="1"/>
</dbReference>
<dbReference type="InterPro" id="IPR042197">
    <property type="entry name" value="Apaf_helical"/>
</dbReference>
<dbReference type="Gene3D" id="1.10.10.10">
    <property type="entry name" value="Winged helix-like DNA-binding domain superfamily/Winged helix DNA-binding domain"/>
    <property type="match status" value="1"/>
</dbReference>
<dbReference type="InterPro" id="IPR008271">
    <property type="entry name" value="Ser/Thr_kinase_AS"/>
</dbReference>
<keyword evidence="14" id="KW-1185">Reference proteome</keyword>
<dbReference type="Gramene" id="TraesKAR5D01G0401640.2">
    <property type="protein sequence ID" value="cds.TraesKAR5D01G0401640.2"/>
    <property type="gene ID" value="TraesKAR5D01G0401640"/>
</dbReference>
<evidence type="ECO:0000256" key="8">
    <source>
        <dbReference type="ARBA" id="ARBA00022840"/>
    </source>
</evidence>
<dbReference type="InterPro" id="IPR002182">
    <property type="entry name" value="NB-ARC"/>
</dbReference>
<dbReference type="InterPro" id="IPR056789">
    <property type="entry name" value="LRR_R13L1-DRL21"/>
</dbReference>
<keyword evidence="7" id="KW-0611">Plant defense</keyword>
<dbReference type="InterPro" id="IPR011009">
    <property type="entry name" value="Kinase-like_dom_sf"/>
</dbReference>
<dbReference type="Gene3D" id="1.10.8.430">
    <property type="entry name" value="Helical domain of apoptotic protease-activating factors"/>
    <property type="match status" value="1"/>
</dbReference>
<evidence type="ECO:0000256" key="4">
    <source>
        <dbReference type="ARBA" id="ARBA00022737"/>
    </source>
</evidence>
<evidence type="ECO:0000256" key="5">
    <source>
        <dbReference type="ARBA" id="ARBA00022741"/>
    </source>
</evidence>
<dbReference type="InterPro" id="IPR000719">
    <property type="entry name" value="Prot_kinase_dom"/>
</dbReference>
<evidence type="ECO:0000259" key="12">
    <source>
        <dbReference type="PROSITE" id="PS50011"/>
    </source>
</evidence>
<evidence type="ECO:0000256" key="1">
    <source>
        <dbReference type="ARBA" id="ARBA00004162"/>
    </source>
</evidence>
<dbReference type="OrthoDB" id="10308954at2759"/>
<dbReference type="GO" id="GO:0005524">
    <property type="term" value="F:ATP binding"/>
    <property type="evidence" value="ECO:0007669"/>
    <property type="project" value="UniProtKB-UniRule"/>
</dbReference>
<evidence type="ECO:0000256" key="2">
    <source>
        <dbReference type="ARBA" id="ARBA00022679"/>
    </source>
</evidence>
<dbReference type="InterPro" id="IPR027417">
    <property type="entry name" value="P-loop_NTPase"/>
</dbReference>
<keyword evidence="2" id="KW-0808">Transferase</keyword>
<dbReference type="Pfam" id="PF23559">
    <property type="entry name" value="WHD_DRP"/>
    <property type="match status" value="1"/>
</dbReference>
<dbReference type="SUPFAM" id="SSF56112">
    <property type="entry name" value="Protein kinase-like (PK-like)"/>
    <property type="match status" value="1"/>
</dbReference>
<dbReference type="PROSITE" id="PS00107">
    <property type="entry name" value="PROTEIN_KINASE_ATP"/>
    <property type="match status" value="1"/>
</dbReference>
<evidence type="ECO:0000256" key="3">
    <source>
        <dbReference type="ARBA" id="ARBA00022692"/>
    </source>
</evidence>
<dbReference type="PANTHER" id="PTHR45707">
    <property type="entry name" value="C2 CALCIUM/LIPID-BINDING PLANT PHOSPHORIBOSYLTRANSFERASE FAMILY PROTEIN"/>
    <property type="match status" value="1"/>
</dbReference>
<dbReference type="Gene3D" id="3.80.10.10">
    <property type="entry name" value="Ribonuclease Inhibitor"/>
    <property type="match status" value="3"/>
</dbReference>
<dbReference type="GeneID" id="123123775"/>
<evidence type="ECO:0000256" key="9">
    <source>
        <dbReference type="ARBA" id="ARBA00022989"/>
    </source>
</evidence>
<dbReference type="RefSeq" id="XP_044400317.1">
    <property type="nucleotide sequence ID" value="XM_044544382.1"/>
</dbReference>
<accession>A0A3B6N2C4</accession>
<dbReference type="InterPro" id="IPR032675">
    <property type="entry name" value="LRR_dom_sf"/>
</dbReference>
<dbReference type="Gramene" id="TraesJUL5D03G03249740.1">
    <property type="protein sequence ID" value="TraesJUL5D03G03249740.1"/>
    <property type="gene ID" value="TraesJUL5D03G03249740"/>
</dbReference>
<evidence type="ECO:0000256" key="10">
    <source>
        <dbReference type="ARBA" id="ARBA00023136"/>
    </source>
</evidence>
<reference evidence="13" key="2">
    <citation type="submission" date="2018-10" db="UniProtKB">
        <authorList>
            <consortium name="EnsemblPlants"/>
        </authorList>
    </citation>
    <scope>IDENTIFICATION</scope>
</reference>
<dbReference type="PROSITE" id="PS50011">
    <property type="entry name" value="PROTEIN_KINASE_DOM"/>
    <property type="match status" value="1"/>
</dbReference>